<dbReference type="Gene3D" id="3.40.50.300">
    <property type="entry name" value="P-loop containing nucleotide triphosphate hydrolases"/>
    <property type="match status" value="1"/>
</dbReference>
<comment type="catalytic activity">
    <reaction evidence="10">
        <text>alpha-D-glucosaminyl-[heparan sulfate](n) + 3'-phosphoadenylyl sulfate = 3-sulfo-alpha-D-glucosaminyl-[heparan sulfate](n) + adenosine 3',5'-bisphosphate + H(+)</text>
        <dbReference type="Rhea" id="RHEA:15461"/>
        <dbReference type="Rhea" id="RHEA-COMP:9830"/>
        <dbReference type="Rhea" id="RHEA-COMP:9831"/>
        <dbReference type="ChEBI" id="CHEBI:15378"/>
        <dbReference type="ChEBI" id="CHEBI:58339"/>
        <dbReference type="ChEBI" id="CHEBI:58343"/>
        <dbReference type="ChEBI" id="CHEBI:58388"/>
        <dbReference type="ChEBI" id="CHEBI:70975"/>
        <dbReference type="EC" id="2.8.2.23"/>
    </reaction>
</comment>
<dbReference type="EnsemblMetazoa" id="G2852.13">
    <property type="protein sequence ID" value="G2852.13:cds"/>
    <property type="gene ID" value="G2852"/>
</dbReference>
<dbReference type="EnsemblMetazoa" id="G2852.18">
    <property type="protein sequence ID" value="G2852.18:cds"/>
    <property type="gene ID" value="G2852"/>
</dbReference>
<evidence type="ECO:0000256" key="2">
    <source>
        <dbReference type="ARBA" id="ARBA00022679"/>
    </source>
</evidence>
<keyword evidence="6" id="KW-0333">Golgi apparatus</keyword>
<evidence type="ECO:0000256" key="16">
    <source>
        <dbReference type="PIRSR" id="PIRSR637359-3"/>
    </source>
</evidence>
<dbReference type="InterPro" id="IPR027417">
    <property type="entry name" value="P-loop_NTPase"/>
</dbReference>
<sequence length="328" mass="38569">MKTKGKQVLSIAVILFVTVCLTYYSNLIVWNGISMNDLDKESLTVGSVRKLLEEEELVTERANSNGQQKRLPQCVIIGARKCGTRALLEFLGLHPLIQPADQEVHFFDDDRNYNRGYEWYKEHMPYSYPKQITLEKSPRYFITEKAPERIHQMNSSIKLIVLLRNPTTRVISDYTQVYYNKIAKGKDVDKFEDLVIDKKTNQINTGYRAVQISIYYNHLLRWFKFFKREQVHVVDGDKLITNPLSEINKVEQFLGLQSRVTENNIYFNTTRGFYCMRTPKTNQKCLGLTKGRKHPHIESSILQKLNEFFRPYNKKLFSLINQTFDWDD</sequence>
<dbReference type="EnsemblMetazoa" id="G2852.8">
    <property type="protein sequence ID" value="G2852.8:cds"/>
    <property type="gene ID" value="G2852"/>
</dbReference>
<dbReference type="EnsemblMetazoa" id="G2852.19">
    <property type="protein sequence ID" value="G2852.19:cds"/>
    <property type="gene ID" value="G2852"/>
</dbReference>
<dbReference type="EnsemblMetazoa" id="G2852.9">
    <property type="protein sequence ID" value="G2852.9:cds"/>
    <property type="gene ID" value="G2852"/>
</dbReference>
<evidence type="ECO:0000256" key="9">
    <source>
        <dbReference type="ARBA" id="ARBA00023180"/>
    </source>
</evidence>
<evidence type="ECO:0000256" key="15">
    <source>
        <dbReference type="PIRSR" id="PIRSR637359-2"/>
    </source>
</evidence>
<protein>
    <recommendedName>
        <fullName evidence="12">Heparan sulfate glucosamine 3-O-sulfotransferase 5</fullName>
        <ecNumber evidence="11">2.8.2.23</ecNumber>
    </recommendedName>
    <alternativeName>
        <fullName evidence="13">Heparan sulfate D-glucosaminyl 3-O-sulfotransferase 5</fullName>
    </alternativeName>
</protein>
<dbReference type="EnsemblMetazoa" id="G2852.14">
    <property type="protein sequence ID" value="G2852.14:cds"/>
    <property type="gene ID" value="G2852"/>
</dbReference>
<dbReference type="SUPFAM" id="SSF52540">
    <property type="entry name" value="P-loop containing nucleoside triphosphate hydrolases"/>
    <property type="match status" value="1"/>
</dbReference>
<evidence type="ECO:0000256" key="10">
    <source>
        <dbReference type="ARBA" id="ARBA00052516"/>
    </source>
</evidence>
<keyword evidence="20" id="KW-1185">Reference proteome</keyword>
<evidence type="ECO:0000256" key="11">
    <source>
        <dbReference type="ARBA" id="ARBA00066719"/>
    </source>
</evidence>
<dbReference type="EnsemblMetazoa" id="G2852.16">
    <property type="protein sequence ID" value="G2852.16:cds"/>
    <property type="gene ID" value="G2852"/>
</dbReference>
<comment type="subcellular location">
    <subcellularLocation>
        <location evidence="1">Golgi apparatus membrane</location>
        <topology evidence="1">Single-pass type II membrane protein</topology>
    </subcellularLocation>
</comment>
<dbReference type="InterPro" id="IPR000863">
    <property type="entry name" value="Sulfotransferase_dom"/>
</dbReference>
<evidence type="ECO:0000256" key="6">
    <source>
        <dbReference type="ARBA" id="ARBA00023034"/>
    </source>
</evidence>
<evidence type="ECO:0000256" key="13">
    <source>
        <dbReference type="ARBA" id="ARBA00077477"/>
    </source>
</evidence>
<dbReference type="Proteomes" id="UP000005408">
    <property type="component" value="Unassembled WGS sequence"/>
</dbReference>
<feature type="active site" description="For sulfotransferase activity" evidence="14">
    <location>
        <position position="81"/>
    </location>
</feature>
<dbReference type="PANTHER" id="PTHR10605">
    <property type="entry name" value="HEPARAN SULFATE SULFOTRANSFERASE"/>
    <property type="match status" value="1"/>
</dbReference>
<reference evidence="19" key="1">
    <citation type="submission" date="2022-08" db="UniProtKB">
        <authorList>
            <consortium name="EnsemblMetazoa"/>
        </authorList>
    </citation>
    <scope>IDENTIFICATION</scope>
    <source>
        <strain evidence="19">05x7-T-G4-1.051#20</strain>
    </source>
</reference>
<evidence type="ECO:0000313" key="20">
    <source>
        <dbReference type="Proteomes" id="UP000005408"/>
    </source>
</evidence>
<evidence type="ECO:0000259" key="18">
    <source>
        <dbReference type="Pfam" id="PF00685"/>
    </source>
</evidence>
<evidence type="ECO:0000256" key="4">
    <source>
        <dbReference type="ARBA" id="ARBA00022968"/>
    </source>
</evidence>
<evidence type="ECO:0000256" key="1">
    <source>
        <dbReference type="ARBA" id="ARBA00004323"/>
    </source>
</evidence>
<proteinExistence type="predicted"/>
<feature type="domain" description="Sulfotransferase" evidence="18">
    <location>
        <begin position="72"/>
        <end position="311"/>
    </location>
</feature>
<dbReference type="OMA" id="TQIYFNK"/>
<feature type="binding site" evidence="15">
    <location>
        <position position="172"/>
    </location>
    <ligand>
        <name>3'-phosphoadenylyl sulfate</name>
        <dbReference type="ChEBI" id="CHEBI:58339"/>
    </ligand>
</feature>
<keyword evidence="5 17" id="KW-1133">Transmembrane helix</keyword>
<evidence type="ECO:0000256" key="7">
    <source>
        <dbReference type="ARBA" id="ARBA00023136"/>
    </source>
</evidence>
<evidence type="ECO:0000256" key="12">
    <source>
        <dbReference type="ARBA" id="ARBA00071906"/>
    </source>
</evidence>
<dbReference type="EnsemblMetazoa" id="G2852.7">
    <property type="protein sequence ID" value="G2852.7:cds"/>
    <property type="gene ID" value="G2852"/>
</dbReference>
<dbReference type="GO" id="GO:0000139">
    <property type="term" value="C:Golgi membrane"/>
    <property type="evidence" value="ECO:0007669"/>
    <property type="project" value="UniProtKB-SubCell"/>
</dbReference>
<evidence type="ECO:0000256" key="8">
    <source>
        <dbReference type="ARBA" id="ARBA00023157"/>
    </source>
</evidence>
<keyword evidence="4" id="KW-0735">Signal-anchor</keyword>
<evidence type="ECO:0000256" key="17">
    <source>
        <dbReference type="SAM" id="Phobius"/>
    </source>
</evidence>
<feature type="binding site" evidence="15">
    <location>
        <position position="274"/>
    </location>
    <ligand>
        <name>3'-phosphoadenylyl sulfate</name>
        <dbReference type="ChEBI" id="CHEBI:58339"/>
    </ligand>
</feature>
<keyword evidence="9" id="KW-0325">Glycoprotein</keyword>
<feature type="binding site" evidence="15">
    <location>
        <begin position="81"/>
        <end position="85"/>
    </location>
    <ligand>
        <name>3'-phosphoadenylyl sulfate</name>
        <dbReference type="ChEBI" id="CHEBI:58339"/>
    </ligand>
</feature>
<dbReference type="EnsemblMetazoa" id="G2852.17">
    <property type="protein sequence ID" value="G2852.17:cds"/>
    <property type="gene ID" value="G2852"/>
</dbReference>
<organism evidence="19 20">
    <name type="scientific">Magallana gigas</name>
    <name type="common">Pacific oyster</name>
    <name type="synonym">Crassostrea gigas</name>
    <dbReference type="NCBI Taxonomy" id="29159"/>
    <lineage>
        <taxon>Eukaryota</taxon>
        <taxon>Metazoa</taxon>
        <taxon>Spiralia</taxon>
        <taxon>Lophotrochozoa</taxon>
        <taxon>Mollusca</taxon>
        <taxon>Bivalvia</taxon>
        <taxon>Autobranchia</taxon>
        <taxon>Pteriomorphia</taxon>
        <taxon>Ostreida</taxon>
        <taxon>Ostreoidea</taxon>
        <taxon>Ostreidae</taxon>
        <taxon>Magallana</taxon>
    </lineage>
</organism>
<name>A0A8W8LL20_MAGGI</name>
<evidence type="ECO:0000256" key="5">
    <source>
        <dbReference type="ARBA" id="ARBA00022989"/>
    </source>
</evidence>
<evidence type="ECO:0000256" key="3">
    <source>
        <dbReference type="ARBA" id="ARBA00022692"/>
    </source>
</evidence>
<dbReference type="EnsemblMetazoa" id="G2852.6">
    <property type="protein sequence ID" value="G2852.6:cds"/>
    <property type="gene ID" value="G2852"/>
</dbReference>
<accession>A0A8W8LL20</accession>
<evidence type="ECO:0000256" key="14">
    <source>
        <dbReference type="PIRSR" id="PIRSR637359-1"/>
    </source>
</evidence>
<dbReference type="EnsemblMetazoa" id="G2852.10">
    <property type="protein sequence ID" value="G2852.10:cds"/>
    <property type="gene ID" value="G2852"/>
</dbReference>
<feature type="disulfide bond" evidence="16">
    <location>
        <begin position="275"/>
        <end position="285"/>
    </location>
</feature>
<dbReference type="Pfam" id="PF00685">
    <property type="entry name" value="Sulfotransfer_1"/>
    <property type="match status" value="1"/>
</dbReference>
<dbReference type="EnsemblMetazoa" id="G2852.15">
    <property type="protein sequence ID" value="G2852.15:cds"/>
    <property type="gene ID" value="G2852"/>
</dbReference>
<dbReference type="InterPro" id="IPR037359">
    <property type="entry name" value="NST/OST"/>
</dbReference>
<dbReference type="AlphaFoldDB" id="A0A8W8LL20"/>
<dbReference type="FunFam" id="3.40.50.300:FF:000603">
    <property type="entry name" value="Sulfotransferase"/>
    <property type="match status" value="1"/>
</dbReference>
<dbReference type="GO" id="GO:0008467">
    <property type="term" value="F:[heparan sulfate]-glucosamine 3-sulfotransferase activity"/>
    <property type="evidence" value="ECO:0007669"/>
    <property type="project" value="UniProtKB-EC"/>
</dbReference>
<feature type="binding site" evidence="15">
    <location>
        <position position="164"/>
    </location>
    <ligand>
        <name>3'-phosphoadenylyl sulfate</name>
        <dbReference type="ChEBI" id="CHEBI:58339"/>
    </ligand>
</feature>
<keyword evidence="7 17" id="KW-0472">Membrane</keyword>
<feature type="transmembrane region" description="Helical" evidence="17">
    <location>
        <begin position="12"/>
        <end position="33"/>
    </location>
</feature>
<keyword evidence="8 16" id="KW-1015">Disulfide bond</keyword>
<keyword evidence="2" id="KW-0808">Transferase</keyword>
<keyword evidence="3 17" id="KW-0812">Transmembrane</keyword>
<feature type="binding site" evidence="15">
    <location>
        <begin position="290"/>
        <end position="294"/>
    </location>
    <ligand>
        <name>3'-phosphoadenylyl sulfate</name>
        <dbReference type="ChEBI" id="CHEBI:58339"/>
    </ligand>
</feature>
<dbReference type="EnsemblMetazoa" id="G2852.2">
    <property type="protein sequence ID" value="G2852.2:cds"/>
    <property type="gene ID" value="G2852"/>
</dbReference>
<dbReference type="PANTHER" id="PTHR10605:SF65">
    <property type="entry name" value="GH20068P"/>
    <property type="match status" value="1"/>
</dbReference>
<evidence type="ECO:0000313" key="19">
    <source>
        <dbReference type="EnsemblMetazoa" id="G2852.13:cds"/>
    </source>
</evidence>
<dbReference type="EC" id="2.8.2.23" evidence="11"/>
<dbReference type="EnsemblMetazoa" id="G2852.1">
    <property type="protein sequence ID" value="G2852.1:cds"/>
    <property type="gene ID" value="G2852"/>
</dbReference>